<evidence type="ECO:0000313" key="3">
    <source>
        <dbReference type="Proteomes" id="UP000270856"/>
    </source>
</evidence>
<keyword evidence="3" id="KW-1185">Reference proteome</keyword>
<protein>
    <recommendedName>
        <fullName evidence="1">KAP NTPase domain-containing protein</fullName>
    </recommendedName>
</protein>
<dbReference type="Gene3D" id="3.40.50.300">
    <property type="entry name" value="P-loop containing nucleotide triphosphate hydrolases"/>
    <property type="match status" value="1"/>
</dbReference>
<dbReference type="EMBL" id="RPFJ01000008">
    <property type="protein sequence ID" value="RPD98005.1"/>
    <property type="molecule type" value="Genomic_DNA"/>
</dbReference>
<proteinExistence type="predicted"/>
<feature type="domain" description="KAP NTPase" evidence="1">
    <location>
        <begin position="7"/>
        <end position="208"/>
    </location>
</feature>
<name>A0A3N4NQU2_9FLAO</name>
<dbReference type="SUPFAM" id="SSF52540">
    <property type="entry name" value="P-loop containing nucleoside triphosphate hydrolases"/>
    <property type="match status" value="1"/>
</dbReference>
<evidence type="ECO:0000259" key="1">
    <source>
        <dbReference type="Pfam" id="PF07693"/>
    </source>
</evidence>
<dbReference type="Pfam" id="PF07693">
    <property type="entry name" value="KAP_NTPase"/>
    <property type="match status" value="1"/>
</dbReference>
<dbReference type="InterPro" id="IPR027417">
    <property type="entry name" value="P-loop_NTPase"/>
</dbReference>
<evidence type="ECO:0000313" key="2">
    <source>
        <dbReference type="EMBL" id="RPD98005.1"/>
    </source>
</evidence>
<dbReference type="AlphaFoldDB" id="A0A3N4NQU2"/>
<accession>A0A3N4NQU2</accession>
<dbReference type="Proteomes" id="UP000270856">
    <property type="component" value="Unassembled WGS sequence"/>
</dbReference>
<organism evidence="2 3">
    <name type="scientific">Aureibaculum marinum</name>
    <dbReference type="NCBI Taxonomy" id="2487930"/>
    <lineage>
        <taxon>Bacteria</taxon>
        <taxon>Pseudomonadati</taxon>
        <taxon>Bacteroidota</taxon>
        <taxon>Flavobacteriia</taxon>
        <taxon>Flavobacteriales</taxon>
        <taxon>Flavobacteriaceae</taxon>
        <taxon>Aureibaculum</taxon>
    </lineage>
</organism>
<dbReference type="InterPro" id="IPR011646">
    <property type="entry name" value="KAP_P-loop"/>
</dbReference>
<comment type="caution">
    <text evidence="2">The sequence shown here is derived from an EMBL/GenBank/DDBJ whole genome shotgun (WGS) entry which is preliminary data.</text>
</comment>
<dbReference type="OrthoDB" id="2088152at2"/>
<dbReference type="RefSeq" id="WP_148084084.1">
    <property type="nucleotide sequence ID" value="NZ_RPFJ01000008.1"/>
</dbReference>
<gene>
    <name evidence="2" type="ORF">EGM88_07530</name>
</gene>
<reference evidence="2 3" key="1">
    <citation type="submission" date="2018-11" db="EMBL/GenBank/DDBJ databases">
        <title>Aureibaculum marinum gen. nov., sp. nov., a member of the family Flavobacteriaceae isolated from the Bohai Sea.</title>
        <authorList>
            <person name="Ji X."/>
        </authorList>
    </citation>
    <scope>NUCLEOTIDE SEQUENCE [LARGE SCALE GENOMIC DNA]</scope>
    <source>
        <strain evidence="2 3">BH-SD17</strain>
    </source>
</reference>
<sequence>MMSYYYLTGSDGSGKTTFIKKLQKELKSKNIKTTSVWLRSPKITSKPLMAYCRLVGLTKYKIIDGEKYGAHHFYKSKFVSKIFPYLQFIDFKLKWYLIQKKIPKNTILLFDRFNIDTLADLMVDTKNLELHRSYIGKKFLNFLPNRNNVIILMVKEDIIRQRKKDTLYDEQLSFKLKVYNKLGEDLNIKIIDNNKDYQTVYEDIKNYLKI</sequence>